<sequence length="123" mass="13455">MTGLREGGNKPPGSLKAIPLVVHHTATTGKIVPGPGAAERTGTASCNNKNRQVGIMTTCPLRWLKGLSKETVSLYYGWPATGQTEAVTAKLSWRRIRLEGKKEHKWGDILMALGRKRTHQRPS</sequence>
<protein>
    <submittedName>
        <fullName evidence="1">Uncharacterized protein</fullName>
    </submittedName>
</protein>
<dbReference type="EMBL" id="JAJSOF020000011">
    <property type="protein sequence ID" value="KAJ4444338.1"/>
    <property type="molecule type" value="Genomic_DNA"/>
</dbReference>
<keyword evidence="2" id="KW-1185">Reference proteome</keyword>
<accession>A0ABQ8TDL3</accession>
<gene>
    <name evidence="1" type="ORF">ANN_06130</name>
</gene>
<evidence type="ECO:0000313" key="1">
    <source>
        <dbReference type="EMBL" id="KAJ4444338.1"/>
    </source>
</evidence>
<name>A0ABQ8TDL3_PERAM</name>
<evidence type="ECO:0000313" key="2">
    <source>
        <dbReference type="Proteomes" id="UP001148838"/>
    </source>
</evidence>
<comment type="caution">
    <text evidence="1">The sequence shown here is derived from an EMBL/GenBank/DDBJ whole genome shotgun (WGS) entry which is preliminary data.</text>
</comment>
<dbReference type="Proteomes" id="UP001148838">
    <property type="component" value="Unassembled WGS sequence"/>
</dbReference>
<reference evidence="1 2" key="1">
    <citation type="journal article" date="2022" name="Allergy">
        <title>Genome assembly and annotation of Periplaneta americana reveal a comprehensive cockroach allergen profile.</title>
        <authorList>
            <person name="Wang L."/>
            <person name="Xiong Q."/>
            <person name="Saelim N."/>
            <person name="Wang L."/>
            <person name="Nong W."/>
            <person name="Wan A.T."/>
            <person name="Shi M."/>
            <person name="Liu X."/>
            <person name="Cao Q."/>
            <person name="Hui J.H.L."/>
            <person name="Sookrung N."/>
            <person name="Leung T.F."/>
            <person name="Tungtrongchitr A."/>
            <person name="Tsui S.K.W."/>
        </authorList>
    </citation>
    <scope>NUCLEOTIDE SEQUENCE [LARGE SCALE GENOMIC DNA]</scope>
    <source>
        <strain evidence="1">PWHHKU_190912</strain>
    </source>
</reference>
<organism evidence="1 2">
    <name type="scientific">Periplaneta americana</name>
    <name type="common">American cockroach</name>
    <name type="synonym">Blatta americana</name>
    <dbReference type="NCBI Taxonomy" id="6978"/>
    <lineage>
        <taxon>Eukaryota</taxon>
        <taxon>Metazoa</taxon>
        <taxon>Ecdysozoa</taxon>
        <taxon>Arthropoda</taxon>
        <taxon>Hexapoda</taxon>
        <taxon>Insecta</taxon>
        <taxon>Pterygota</taxon>
        <taxon>Neoptera</taxon>
        <taxon>Polyneoptera</taxon>
        <taxon>Dictyoptera</taxon>
        <taxon>Blattodea</taxon>
        <taxon>Blattoidea</taxon>
        <taxon>Blattidae</taxon>
        <taxon>Blattinae</taxon>
        <taxon>Periplaneta</taxon>
    </lineage>
</organism>
<proteinExistence type="predicted"/>